<organism evidence="2 3">
    <name type="scientific">Metabacillus idriensis</name>
    <dbReference type="NCBI Taxonomy" id="324768"/>
    <lineage>
        <taxon>Bacteria</taxon>
        <taxon>Bacillati</taxon>
        <taxon>Bacillota</taxon>
        <taxon>Bacilli</taxon>
        <taxon>Bacillales</taxon>
        <taxon>Bacillaceae</taxon>
        <taxon>Metabacillus</taxon>
    </lineage>
</organism>
<keyword evidence="3" id="KW-1185">Reference proteome</keyword>
<reference evidence="2 3" key="1">
    <citation type="submission" date="2019-11" db="EMBL/GenBank/DDBJ databases">
        <title>Bacillus idriensis genome.</title>
        <authorList>
            <person name="Konopka E.N."/>
            <person name="Newman J.D."/>
        </authorList>
    </citation>
    <scope>NUCLEOTIDE SEQUENCE [LARGE SCALE GENOMIC DNA]</scope>
    <source>
        <strain evidence="2 3">DSM 19097</strain>
    </source>
</reference>
<proteinExistence type="predicted"/>
<dbReference type="RefSeq" id="WP_070874832.1">
    <property type="nucleotide sequence ID" value="NZ_CAJFZX010000015.1"/>
</dbReference>
<protein>
    <recommendedName>
        <fullName evidence="4">DUF4367 domain-containing protein</fullName>
    </recommendedName>
</protein>
<comment type="caution">
    <text evidence="2">The sequence shown here is derived from an EMBL/GenBank/DDBJ whole genome shotgun (WGS) entry which is preliminary data.</text>
</comment>
<dbReference type="Proteomes" id="UP000441585">
    <property type="component" value="Unassembled WGS sequence"/>
</dbReference>
<feature type="transmembrane region" description="Helical" evidence="1">
    <location>
        <begin position="40"/>
        <end position="61"/>
    </location>
</feature>
<evidence type="ECO:0000313" key="2">
    <source>
        <dbReference type="EMBL" id="MRX54531.1"/>
    </source>
</evidence>
<keyword evidence="1" id="KW-0812">Transmembrane</keyword>
<evidence type="ECO:0000256" key="1">
    <source>
        <dbReference type="SAM" id="Phobius"/>
    </source>
</evidence>
<dbReference type="AlphaFoldDB" id="A0A6I2MDQ0"/>
<evidence type="ECO:0000313" key="3">
    <source>
        <dbReference type="Proteomes" id="UP000441585"/>
    </source>
</evidence>
<sequence>MSPENLQFPKKTLSPGQRERIRKALSEKRPGVSLAVMHRVFQLSVTLVLLIGVGIFSLFFVSGEKGEDARNGGPNYSIQLPDGIEAERSGKTLIFKQGERTVGGAAPIKSEEKQSLENGPGIFERKEINDLMYPAERILQHVKTMTATQTYHYFVQTDEKTWVRVYFHTPYVTEEQAAEAMRTFSIE</sequence>
<keyword evidence="1" id="KW-0472">Membrane</keyword>
<name>A0A6I2MDQ0_9BACI</name>
<gene>
    <name evidence="2" type="ORF">GJU41_11155</name>
</gene>
<evidence type="ECO:0008006" key="4">
    <source>
        <dbReference type="Google" id="ProtNLM"/>
    </source>
</evidence>
<dbReference type="EMBL" id="WKKF01000002">
    <property type="protein sequence ID" value="MRX54531.1"/>
    <property type="molecule type" value="Genomic_DNA"/>
</dbReference>
<keyword evidence="1" id="KW-1133">Transmembrane helix</keyword>
<accession>A0A6I2MDQ0</accession>